<reference evidence="1 2" key="1">
    <citation type="submission" date="2023-04" db="EMBL/GenBank/DDBJ databases">
        <title>Forest soil microbial communities from Buena Vista Peninsula, Colon Province, Panama.</title>
        <authorList>
            <person name="Bouskill N."/>
        </authorList>
    </citation>
    <scope>NUCLEOTIDE SEQUENCE [LARGE SCALE GENOMIC DNA]</scope>
    <source>
        <strain evidence="1 2">AC80</strain>
    </source>
</reference>
<keyword evidence="2" id="KW-1185">Reference proteome</keyword>
<dbReference type="RefSeq" id="WP_280835784.1">
    <property type="nucleotide sequence ID" value="NZ_JARXVE010000016.1"/>
</dbReference>
<evidence type="ECO:0000313" key="2">
    <source>
        <dbReference type="Proteomes" id="UP001160130"/>
    </source>
</evidence>
<sequence>MSLQLCPACGRHVTAESGRFTVHSATGAKGETCHLSRERTPITGTTERDYERRADLIGHLAWRLKDEDPRKVRDYLTAMPAVELQRMLMLALAAVPVDRSIDEVFGWVCDLPEARLVAVA</sequence>
<organism evidence="1 2">
    <name type="scientific">Mycolicibacterium frederiksbergense</name>
    <dbReference type="NCBI Taxonomy" id="117567"/>
    <lineage>
        <taxon>Bacteria</taxon>
        <taxon>Bacillati</taxon>
        <taxon>Actinomycetota</taxon>
        <taxon>Actinomycetes</taxon>
        <taxon>Mycobacteriales</taxon>
        <taxon>Mycobacteriaceae</taxon>
        <taxon>Mycolicibacterium</taxon>
    </lineage>
</organism>
<comment type="caution">
    <text evidence="1">The sequence shown here is derived from an EMBL/GenBank/DDBJ whole genome shotgun (WGS) entry which is preliminary data.</text>
</comment>
<dbReference type="Pfam" id="PF24076">
    <property type="entry name" value="DUF7368"/>
    <property type="match status" value="1"/>
</dbReference>
<name>A0ABT6L8F1_9MYCO</name>
<proteinExistence type="predicted"/>
<evidence type="ECO:0000313" key="1">
    <source>
        <dbReference type="EMBL" id="MDH6199237.1"/>
    </source>
</evidence>
<dbReference type="EMBL" id="JARXVE010000016">
    <property type="protein sequence ID" value="MDH6199237.1"/>
    <property type="molecule type" value="Genomic_DNA"/>
</dbReference>
<dbReference type="InterPro" id="IPR055792">
    <property type="entry name" value="DUF7368"/>
</dbReference>
<protein>
    <submittedName>
        <fullName evidence="1">Uncharacterized protein</fullName>
    </submittedName>
</protein>
<gene>
    <name evidence="1" type="ORF">M2272_005905</name>
</gene>
<accession>A0ABT6L8F1</accession>
<dbReference type="Proteomes" id="UP001160130">
    <property type="component" value="Unassembled WGS sequence"/>
</dbReference>